<organism evidence="1 2">
    <name type="scientific">Paraglomus occultum</name>
    <dbReference type="NCBI Taxonomy" id="144539"/>
    <lineage>
        <taxon>Eukaryota</taxon>
        <taxon>Fungi</taxon>
        <taxon>Fungi incertae sedis</taxon>
        <taxon>Mucoromycota</taxon>
        <taxon>Glomeromycotina</taxon>
        <taxon>Glomeromycetes</taxon>
        <taxon>Paraglomerales</taxon>
        <taxon>Paraglomeraceae</taxon>
        <taxon>Paraglomus</taxon>
    </lineage>
</organism>
<proteinExistence type="predicted"/>
<dbReference type="Proteomes" id="UP000789572">
    <property type="component" value="Unassembled WGS sequence"/>
</dbReference>
<comment type="caution">
    <text evidence="1">The sequence shown here is derived from an EMBL/GenBank/DDBJ whole genome shotgun (WGS) entry which is preliminary data.</text>
</comment>
<accession>A0A9N9HIL5</accession>
<feature type="non-terminal residue" evidence="1">
    <location>
        <position position="55"/>
    </location>
</feature>
<reference evidence="1" key="1">
    <citation type="submission" date="2021-06" db="EMBL/GenBank/DDBJ databases">
        <authorList>
            <person name="Kallberg Y."/>
            <person name="Tangrot J."/>
            <person name="Rosling A."/>
        </authorList>
    </citation>
    <scope>NUCLEOTIDE SEQUENCE</scope>
    <source>
        <strain evidence="1">IA702</strain>
    </source>
</reference>
<feature type="non-terminal residue" evidence="1">
    <location>
        <position position="1"/>
    </location>
</feature>
<name>A0A9N9HIL5_9GLOM</name>
<dbReference type="OrthoDB" id="2448606at2759"/>
<protein>
    <submittedName>
        <fullName evidence="1">8950_t:CDS:1</fullName>
    </submittedName>
</protein>
<gene>
    <name evidence="1" type="ORF">POCULU_LOCUS11282</name>
</gene>
<evidence type="ECO:0000313" key="2">
    <source>
        <dbReference type="Proteomes" id="UP000789572"/>
    </source>
</evidence>
<keyword evidence="2" id="KW-1185">Reference proteome</keyword>
<sequence length="55" mass="6471">RVFLDDSVAFDESGEDNPYMFQEKNISALFTSYRLKAWQMARESGLSIETDYREI</sequence>
<dbReference type="EMBL" id="CAJVPJ010007665">
    <property type="protein sequence ID" value="CAG8676891.1"/>
    <property type="molecule type" value="Genomic_DNA"/>
</dbReference>
<dbReference type="AlphaFoldDB" id="A0A9N9HIL5"/>
<evidence type="ECO:0000313" key="1">
    <source>
        <dbReference type="EMBL" id="CAG8676891.1"/>
    </source>
</evidence>